<sequence>MPHLSEMTEPLRRLEDQDAEWQWLKQHSIAFNTVKKYLTESPVLKYCNVNEEVTIQYSDHEPLQAVFKKPIHQ</sequence>
<organism evidence="1 2">
    <name type="scientific">Porites evermanni</name>
    <dbReference type="NCBI Taxonomy" id="104178"/>
    <lineage>
        <taxon>Eukaryota</taxon>
        <taxon>Metazoa</taxon>
        <taxon>Cnidaria</taxon>
        <taxon>Anthozoa</taxon>
        <taxon>Hexacorallia</taxon>
        <taxon>Scleractinia</taxon>
        <taxon>Fungiina</taxon>
        <taxon>Poritidae</taxon>
        <taxon>Porites</taxon>
    </lineage>
</organism>
<dbReference type="SUPFAM" id="SSF56672">
    <property type="entry name" value="DNA/RNA polymerases"/>
    <property type="match status" value="1"/>
</dbReference>
<evidence type="ECO:0000313" key="2">
    <source>
        <dbReference type="Proteomes" id="UP001159427"/>
    </source>
</evidence>
<name>A0ABN8SXW2_9CNID</name>
<dbReference type="EMBL" id="CALNXI010004746">
    <property type="protein sequence ID" value="CAH3196388.1"/>
    <property type="molecule type" value="Genomic_DNA"/>
</dbReference>
<accession>A0ABN8SXW2</accession>
<reference evidence="1 2" key="1">
    <citation type="submission" date="2022-05" db="EMBL/GenBank/DDBJ databases">
        <authorList>
            <consortium name="Genoscope - CEA"/>
            <person name="William W."/>
        </authorList>
    </citation>
    <scope>NUCLEOTIDE SEQUENCE [LARGE SCALE GENOMIC DNA]</scope>
</reference>
<keyword evidence="2" id="KW-1185">Reference proteome</keyword>
<comment type="caution">
    <text evidence="1">The sequence shown here is derived from an EMBL/GenBank/DDBJ whole genome shotgun (WGS) entry which is preliminary data.</text>
</comment>
<dbReference type="InterPro" id="IPR043128">
    <property type="entry name" value="Rev_trsase/Diguanyl_cyclase"/>
</dbReference>
<evidence type="ECO:0000313" key="1">
    <source>
        <dbReference type="EMBL" id="CAH3196388.1"/>
    </source>
</evidence>
<proteinExistence type="predicted"/>
<dbReference type="Proteomes" id="UP001159427">
    <property type="component" value="Unassembled WGS sequence"/>
</dbReference>
<protein>
    <submittedName>
        <fullName evidence="1">Uncharacterized protein</fullName>
    </submittedName>
</protein>
<dbReference type="InterPro" id="IPR043502">
    <property type="entry name" value="DNA/RNA_pol_sf"/>
</dbReference>
<dbReference type="Gene3D" id="3.30.70.270">
    <property type="match status" value="1"/>
</dbReference>
<gene>
    <name evidence="1" type="ORF">PEVE_00032529</name>
</gene>